<dbReference type="OMA" id="HLEFTHH"/>
<dbReference type="EMBL" id="KV921444">
    <property type="protein sequence ID" value="ORE14975.1"/>
    <property type="molecule type" value="Genomic_DNA"/>
</dbReference>
<keyword evidence="2" id="KW-0223">Dioxygenase</keyword>
<dbReference type="Pfam" id="PF22659">
    <property type="entry name" value="YycE-like_C"/>
    <property type="match status" value="1"/>
</dbReference>
<reference evidence="2 3" key="1">
    <citation type="journal article" date="2016" name="Proc. Natl. Acad. Sci. U.S.A.">
        <title>Lipid metabolic changes in an early divergent fungus govern the establishment of a mutualistic symbiosis with endobacteria.</title>
        <authorList>
            <person name="Lastovetsky O.A."/>
            <person name="Gaspar M.L."/>
            <person name="Mondo S.J."/>
            <person name="LaButti K.M."/>
            <person name="Sandor L."/>
            <person name="Grigoriev I.V."/>
            <person name="Henry S.A."/>
            <person name="Pawlowska T.E."/>
        </authorList>
    </citation>
    <scope>NUCLEOTIDE SEQUENCE [LARGE SCALE GENOMIC DNA]</scope>
    <source>
        <strain evidence="2 3">ATCC 11559</strain>
    </source>
</reference>
<protein>
    <submittedName>
        <fullName evidence="2">Glyoxalase/Bleomycin resistance protein/Dihydroxybiphenyl dioxygenase</fullName>
    </submittedName>
</protein>
<evidence type="ECO:0000313" key="2">
    <source>
        <dbReference type="EMBL" id="ORE14975.1"/>
    </source>
</evidence>
<keyword evidence="2" id="KW-0560">Oxidoreductase</keyword>
<evidence type="ECO:0000259" key="1">
    <source>
        <dbReference type="PROSITE" id="PS51819"/>
    </source>
</evidence>
<name>A0A1X0RSG8_RHIZD</name>
<dbReference type="VEuPathDB" id="FungiDB:BCV72DRAFT_59130"/>
<dbReference type="CDD" id="cd06587">
    <property type="entry name" value="VOC"/>
    <property type="match status" value="1"/>
</dbReference>
<dbReference type="InterPro" id="IPR037523">
    <property type="entry name" value="VOC_core"/>
</dbReference>
<accession>A0A1X0RSG8</accession>
<dbReference type="InterPro" id="IPR058997">
    <property type="entry name" value="YycE-like_C"/>
</dbReference>
<dbReference type="Pfam" id="PF22658">
    <property type="entry name" value="YycE-like_N"/>
    <property type="match status" value="1"/>
</dbReference>
<dbReference type="AlphaFoldDB" id="A0A1X0RSG8"/>
<evidence type="ECO:0000313" key="3">
    <source>
        <dbReference type="Proteomes" id="UP000242381"/>
    </source>
</evidence>
<dbReference type="InterPro" id="IPR029068">
    <property type="entry name" value="Glyas_Bleomycin-R_OHBP_Dase"/>
</dbReference>
<dbReference type="GO" id="GO:0051213">
    <property type="term" value="F:dioxygenase activity"/>
    <property type="evidence" value="ECO:0007669"/>
    <property type="project" value="UniProtKB-KW"/>
</dbReference>
<feature type="domain" description="VOC" evidence="1">
    <location>
        <begin position="41"/>
        <end position="165"/>
    </location>
</feature>
<dbReference type="SUPFAM" id="SSF54593">
    <property type="entry name" value="Glyoxalase/Bleomycin resistance protein/Dihydroxybiphenyl dioxygenase"/>
    <property type="match status" value="1"/>
</dbReference>
<dbReference type="Proteomes" id="UP000242381">
    <property type="component" value="Unassembled WGS sequence"/>
</dbReference>
<dbReference type="Gene3D" id="3.10.180.10">
    <property type="entry name" value="2,3-Dihydroxybiphenyl 1,2-Dioxygenase, domain 1"/>
    <property type="match status" value="1"/>
</dbReference>
<dbReference type="InterPro" id="IPR058998">
    <property type="entry name" value="YycE-like_N"/>
</dbReference>
<dbReference type="PROSITE" id="PS51819">
    <property type="entry name" value="VOC"/>
    <property type="match status" value="1"/>
</dbReference>
<gene>
    <name evidence="2" type="ORF">BCV71DRAFT_274655</name>
</gene>
<organism evidence="2 3">
    <name type="scientific">Rhizopus microsporus</name>
    <dbReference type="NCBI Taxonomy" id="58291"/>
    <lineage>
        <taxon>Eukaryota</taxon>
        <taxon>Fungi</taxon>
        <taxon>Fungi incertae sedis</taxon>
        <taxon>Mucoromycota</taxon>
        <taxon>Mucoromycotina</taxon>
        <taxon>Mucoromycetes</taxon>
        <taxon>Mucorales</taxon>
        <taxon>Mucorineae</taxon>
        <taxon>Rhizopodaceae</taxon>
        <taxon>Rhizopus</taxon>
    </lineage>
</organism>
<proteinExistence type="predicted"/>
<sequence>MTYRILYMKVPAIDIEKLIWTQPQRDIRATALPLFCSLQMEFAQFRIARPTDNFEKIKEFYGKGLELPIIGSFEGHAGYDGIMFGLPDNKFHLEFTTHIDGSPCPAPTKDNLLVFYIPDQERISIIVNRLGKMGYHPVEPENPYWKEKGITIEDPDKWRIVLMNGEYK</sequence>